<feature type="domain" description="GH16" evidence="2">
    <location>
        <begin position="402"/>
        <end position="647"/>
    </location>
</feature>
<comment type="caution">
    <text evidence="3">The sequence shown here is derived from an EMBL/GenBank/DDBJ whole genome shotgun (WGS) entry which is preliminary data.</text>
</comment>
<evidence type="ECO:0000313" key="4">
    <source>
        <dbReference type="Proteomes" id="UP000030111"/>
    </source>
</evidence>
<dbReference type="Pfam" id="PF10022">
    <property type="entry name" value="DUF2264"/>
    <property type="match status" value="1"/>
</dbReference>
<dbReference type="Gene3D" id="2.60.120.200">
    <property type="match status" value="1"/>
</dbReference>
<dbReference type="Pfam" id="PF00722">
    <property type="entry name" value="Glyco_hydro_16"/>
    <property type="match status" value="1"/>
</dbReference>
<dbReference type="AlphaFoldDB" id="A0A0A2MT33"/>
<dbReference type="SUPFAM" id="SSF49899">
    <property type="entry name" value="Concanavalin A-like lectins/glucanases"/>
    <property type="match status" value="1"/>
</dbReference>
<keyword evidence="4" id="KW-1185">Reference proteome</keyword>
<dbReference type="PANTHER" id="PTHR35339">
    <property type="entry name" value="LINALOOL DEHYDRATASE_ISOMERASE DOMAIN-CONTAINING PROTEIN"/>
    <property type="match status" value="1"/>
</dbReference>
<name>A0A0A2MT33_9FLAO</name>
<dbReference type="STRING" id="1121898.GCA_000422725_00569"/>
<evidence type="ECO:0000313" key="3">
    <source>
        <dbReference type="EMBL" id="KGO94633.1"/>
    </source>
</evidence>
<dbReference type="GO" id="GO:0005975">
    <property type="term" value="P:carbohydrate metabolic process"/>
    <property type="evidence" value="ECO:0007669"/>
    <property type="project" value="InterPro"/>
</dbReference>
<comment type="similarity">
    <text evidence="1">Belongs to the glycosyl hydrolase 16 family.</text>
</comment>
<dbReference type="PROSITE" id="PS51762">
    <property type="entry name" value="GH16_2"/>
    <property type="match status" value="1"/>
</dbReference>
<sequence>MLSAIVNAQQVSSIDSNGAEARAYFVSTLTKIAHPVLNALSNNRLKLDMPVETAPNAYGDRDKVTYLEAFGRTLSGMAPWLELGADATEEGKLREQYIQMALKCIDNATNPQAADYMNFTNGGQPLVDAAFFAEALIRAPRQLWDPLEPRVKQNVLTALKSTRSISPAYMNWLLFTGMIEAAILKFDAAGQADMVRLEYALNKHNEWYLGDGVYGDGADFHYDYYNSFVIQPMILDILLVLKDKKQALKGWRYKSDYIDGYSKFLERSRRYAGIQERLISPEGTYPAVGRSLAYRVGAFQALSQMALLQELPQDVNPAQVRCALYAIIKKQMEAPGTFDANGWLTLGFYGHQPEIAEGYISTGSLYLCTTAFLALGLPQQTAFWAAPSVPYTQQQIWGDKKAPIDHAFYPDNAKHNPVWQTVTDSTSFGSDKLFKKQWNNFYPWGTDHNGSARMYKSQIILKDNVLQLKATKVKKAEGKSKLDPHLDIKYQSGAVHAKHQVTVSNEYPVYKISGEFKAPTAAGTWPAFWLTAVNGWPPETDILEFKGDATNWQNTFITPQNCTTIKTTLDDALEQWHTYTAILKRIDDEHTSITYYIDDEKKGEHYTNFTNKPLWLIINLQMEGSSGEKGPDAETNFYAKNVSIKRIKAQ</sequence>
<dbReference type="InterPro" id="IPR000757">
    <property type="entry name" value="Beta-glucanase-like"/>
</dbReference>
<dbReference type="InterPro" id="IPR016624">
    <property type="entry name" value="UCP014753"/>
</dbReference>
<organism evidence="3 4">
    <name type="scientific">Flavobacterium subsaxonicum WB 4.1-42 = DSM 21790</name>
    <dbReference type="NCBI Taxonomy" id="1121898"/>
    <lineage>
        <taxon>Bacteria</taxon>
        <taxon>Pseudomonadati</taxon>
        <taxon>Bacteroidota</taxon>
        <taxon>Flavobacteriia</taxon>
        <taxon>Flavobacteriales</taxon>
        <taxon>Flavobacteriaceae</taxon>
        <taxon>Flavobacterium</taxon>
    </lineage>
</organism>
<dbReference type="Proteomes" id="UP000030111">
    <property type="component" value="Unassembled WGS sequence"/>
</dbReference>
<protein>
    <recommendedName>
        <fullName evidence="2">GH16 domain-containing protein</fullName>
    </recommendedName>
</protein>
<gene>
    <name evidence="3" type="ORF">Q766_00475</name>
</gene>
<dbReference type="eggNOG" id="COG4289">
    <property type="taxonomic scope" value="Bacteria"/>
</dbReference>
<evidence type="ECO:0000256" key="1">
    <source>
        <dbReference type="ARBA" id="ARBA00006865"/>
    </source>
</evidence>
<accession>A0A0A2MT33</accession>
<dbReference type="eggNOG" id="COG2273">
    <property type="taxonomic scope" value="Bacteria"/>
</dbReference>
<dbReference type="InterPro" id="IPR013320">
    <property type="entry name" value="ConA-like_dom_sf"/>
</dbReference>
<dbReference type="EMBL" id="JRLY01000001">
    <property type="protein sequence ID" value="KGO94633.1"/>
    <property type="molecule type" value="Genomic_DNA"/>
</dbReference>
<dbReference type="GO" id="GO:0004553">
    <property type="term" value="F:hydrolase activity, hydrolyzing O-glycosyl compounds"/>
    <property type="evidence" value="ECO:0007669"/>
    <property type="project" value="InterPro"/>
</dbReference>
<dbReference type="InterPro" id="IPR049349">
    <property type="entry name" value="DUF2264_N"/>
</dbReference>
<evidence type="ECO:0000259" key="2">
    <source>
        <dbReference type="PROSITE" id="PS51762"/>
    </source>
</evidence>
<reference evidence="3 4" key="1">
    <citation type="submission" date="2013-09" db="EMBL/GenBank/DDBJ databases">
        <authorList>
            <person name="Zeng Z."/>
            <person name="Chen C."/>
        </authorList>
    </citation>
    <scope>NUCLEOTIDE SEQUENCE [LARGE SCALE GENOMIC DNA]</scope>
    <source>
        <strain evidence="3 4">WB 4.1-42</strain>
    </source>
</reference>
<proteinExistence type="inferred from homology"/>
<dbReference type="PANTHER" id="PTHR35339:SF3">
    <property type="entry name" value="DUF2264 DOMAIN-CONTAINING PROTEIN"/>
    <property type="match status" value="1"/>
</dbReference>